<reference evidence="2" key="1">
    <citation type="submission" date="2022-11" db="EMBL/GenBank/DDBJ databases">
        <title>Centuries of genome instability and evolution in soft-shell clam transmissible cancer (bioRxiv).</title>
        <authorList>
            <person name="Hart S.F.M."/>
            <person name="Yonemitsu M.A."/>
            <person name="Giersch R.M."/>
            <person name="Beal B.F."/>
            <person name="Arriagada G."/>
            <person name="Davis B.W."/>
            <person name="Ostrander E.A."/>
            <person name="Goff S.P."/>
            <person name="Metzger M.J."/>
        </authorList>
    </citation>
    <scope>NUCLEOTIDE SEQUENCE</scope>
    <source>
        <strain evidence="2">MELC-2E11</strain>
        <tissue evidence="2">Siphon/mantle</tissue>
    </source>
</reference>
<protein>
    <recommendedName>
        <fullName evidence="1">Mitochondria-eating protein C-terminal domain-containing protein</fullName>
    </recommendedName>
</protein>
<evidence type="ECO:0000313" key="2">
    <source>
        <dbReference type="EMBL" id="WAQ97760.1"/>
    </source>
</evidence>
<evidence type="ECO:0000259" key="1">
    <source>
        <dbReference type="Pfam" id="PF16026"/>
    </source>
</evidence>
<dbReference type="EMBL" id="CP111014">
    <property type="protein sequence ID" value="WAQ97760.1"/>
    <property type="molecule type" value="Genomic_DNA"/>
</dbReference>
<evidence type="ECO:0000313" key="3">
    <source>
        <dbReference type="Proteomes" id="UP001164746"/>
    </source>
</evidence>
<keyword evidence="3" id="KW-1185">Reference proteome</keyword>
<feature type="domain" description="Mitochondria-eating protein C-terminal" evidence="1">
    <location>
        <begin position="83"/>
        <end position="160"/>
    </location>
</feature>
<dbReference type="Pfam" id="PF16026">
    <property type="entry name" value="MIEAP"/>
    <property type="match status" value="1"/>
</dbReference>
<dbReference type="InterPro" id="IPR031981">
    <property type="entry name" value="MIEAP_C"/>
</dbReference>
<proteinExistence type="predicted"/>
<gene>
    <name evidence="2" type="ORF">MAR_022133</name>
</gene>
<sequence>MAGKNNQLAEEFHRIYVNEWEEARASLTSEKHEEEIIYLLMRIVRSVYDMCTEDVWHKSHKHSPSEHSLEEFIQSRLPKALHPGHVTNPLRSFIHSCIKCISSMTSQRHPLAIYWIPKGDPIDSDMFDISTGTSGQVCDWTVWPAVVKGDGSVVKKGMVMPIV</sequence>
<organism evidence="2 3">
    <name type="scientific">Mya arenaria</name>
    <name type="common">Soft-shell clam</name>
    <dbReference type="NCBI Taxonomy" id="6604"/>
    <lineage>
        <taxon>Eukaryota</taxon>
        <taxon>Metazoa</taxon>
        <taxon>Spiralia</taxon>
        <taxon>Lophotrochozoa</taxon>
        <taxon>Mollusca</taxon>
        <taxon>Bivalvia</taxon>
        <taxon>Autobranchia</taxon>
        <taxon>Heteroconchia</taxon>
        <taxon>Euheterodonta</taxon>
        <taxon>Imparidentia</taxon>
        <taxon>Neoheterodontei</taxon>
        <taxon>Myida</taxon>
        <taxon>Myoidea</taxon>
        <taxon>Myidae</taxon>
        <taxon>Mya</taxon>
    </lineage>
</organism>
<dbReference type="Proteomes" id="UP001164746">
    <property type="component" value="Chromosome 3"/>
</dbReference>
<accession>A0ABY7DS25</accession>
<name>A0ABY7DS25_MYAAR</name>